<dbReference type="SUPFAM" id="SSF46894">
    <property type="entry name" value="C-terminal effector domain of the bipartite response regulators"/>
    <property type="match status" value="1"/>
</dbReference>
<feature type="domain" description="Response regulatory" evidence="7">
    <location>
        <begin position="17"/>
        <end position="133"/>
    </location>
</feature>
<dbReference type="InterPro" id="IPR058245">
    <property type="entry name" value="NreC/VraR/RcsB-like_REC"/>
</dbReference>
<evidence type="ECO:0000256" key="1">
    <source>
        <dbReference type="ARBA" id="ARBA00022553"/>
    </source>
</evidence>
<evidence type="ECO:0000256" key="4">
    <source>
        <dbReference type="ARBA" id="ARBA00023163"/>
    </source>
</evidence>
<dbReference type="PROSITE" id="PS50110">
    <property type="entry name" value="RESPONSE_REGULATORY"/>
    <property type="match status" value="1"/>
</dbReference>
<dbReference type="CDD" id="cd17535">
    <property type="entry name" value="REC_NarL-like"/>
    <property type="match status" value="1"/>
</dbReference>
<sequence length="233" mass="24022">MPEDSGVSSENSGDAVSVIVADDQSAVREGLAALLSTLPGIVVAGQAADGDAAVELVAAVSPQVALMDLNMPGCDGVAATRRITADHPGTRVVILTTYADDESIIGALQAGALGYLTKDATRTEIGRAVLAAAAGQAILDPGVQKRLLSAATRAIDPPTPPATPDEGDLTPREAEVLRLIAAGQSNREIARTLFVSEGTVKTHVNRIFAKTGSRDRAQATRYAFTHGYTDPVP</sequence>
<proteinExistence type="predicted"/>
<keyword evidence="2" id="KW-0805">Transcription regulation</keyword>
<evidence type="ECO:0000256" key="5">
    <source>
        <dbReference type="PROSITE-ProRule" id="PRU00169"/>
    </source>
</evidence>
<keyword evidence="4" id="KW-0804">Transcription</keyword>
<evidence type="ECO:0000256" key="2">
    <source>
        <dbReference type="ARBA" id="ARBA00023015"/>
    </source>
</evidence>
<feature type="modified residue" description="4-aspartylphosphate" evidence="5">
    <location>
        <position position="68"/>
    </location>
</feature>
<dbReference type="SUPFAM" id="SSF52172">
    <property type="entry name" value="CheY-like"/>
    <property type="match status" value="1"/>
</dbReference>
<accession>A0ABP8UFS9</accession>
<dbReference type="InterPro" id="IPR000792">
    <property type="entry name" value="Tscrpt_reg_LuxR_C"/>
</dbReference>
<dbReference type="InterPro" id="IPR011006">
    <property type="entry name" value="CheY-like_superfamily"/>
</dbReference>
<dbReference type="Pfam" id="PF00072">
    <property type="entry name" value="Response_reg"/>
    <property type="match status" value="1"/>
</dbReference>
<evidence type="ECO:0000313" key="9">
    <source>
        <dbReference type="Proteomes" id="UP001501442"/>
    </source>
</evidence>
<keyword evidence="9" id="KW-1185">Reference proteome</keyword>
<evidence type="ECO:0000259" key="6">
    <source>
        <dbReference type="PROSITE" id="PS50043"/>
    </source>
</evidence>
<name>A0ABP8UFS9_9ACTN</name>
<comment type="caution">
    <text evidence="8">The sequence shown here is derived from an EMBL/GenBank/DDBJ whole genome shotgun (WGS) entry which is preliminary data.</text>
</comment>
<dbReference type="InterPro" id="IPR001789">
    <property type="entry name" value="Sig_transdc_resp-reg_receiver"/>
</dbReference>
<gene>
    <name evidence="8" type="ORF">GCM10023196_058510</name>
</gene>
<reference evidence="9" key="1">
    <citation type="journal article" date="2019" name="Int. J. Syst. Evol. Microbiol.">
        <title>The Global Catalogue of Microorganisms (GCM) 10K type strain sequencing project: providing services to taxonomists for standard genome sequencing and annotation.</title>
        <authorList>
            <consortium name="The Broad Institute Genomics Platform"/>
            <consortium name="The Broad Institute Genome Sequencing Center for Infectious Disease"/>
            <person name="Wu L."/>
            <person name="Ma J."/>
        </authorList>
    </citation>
    <scope>NUCLEOTIDE SEQUENCE [LARGE SCALE GENOMIC DNA]</scope>
    <source>
        <strain evidence="9">JCM 17939</strain>
    </source>
</reference>
<dbReference type="EMBL" id="BAABHK010000008">
    <property type="protein sequence ID" value="GAA4630972.1"/>
    <property type="molecule type" value="Genomic_DNA"/>
</dbReference>
<dbReference type="PROSITE" id="PS00622">
    <property type="entry name" value="HTH_LUXR_1"/>
    <property type="match status" value="1"/>
</dbReference>
<dbReference type="Gene3D" id="3.40.50.2300">
    <property type="match status" value="1"/>
</dbReference>
<dbReference type="PROSITE" id="PS50043">
    <property type="entry name" value="HTH_LUXR_2"/>
    <property type="match status" value="1"/>
</dbReference>
<dbReference type="SMART" id="SM00448">
    <property type="entry name" value="REC"/>
    <property type="match status" value="1"/>
</dbReference>
<feature type="domain" description="HTH luxR-type" evidence="6">
    <location>
        <begin position="162"/>
        <end position="227"/>
    </location>
</feature>
<dbReference type="CDD" id="cd06170">
    <property type="entry name" value="LuxR_C_like"/>
    <property type="match status" value="1"/>
</dbReference>
<dbReference type="InterPro" id="IPR039420">
    <property type="entry name" value="WalR-like"/>
</dbReference>
<keyword evidence="3" id="KW-0238">DNA-binding</keyword>
<keyword evidence="1 5" id="KW-0597">Phosphoprotein</keyword>
<dbReference type="SMART" id="SM00421">
    <property type="entry name" value="HTH_LUXR"/>
    <property type="match status" value="1"/>
</dbReference>
<dbReference type="InterPro" id="IPR016032">
    <property type="entry name" value="Sig_transdc_resp-reg_C-effctor"/>
</dbReference>
<dbReference type="PANTHER" id="PTHR43214:SF24">
    <property type="entry name" value="TRANSCRIPTIONAL REGULATORY PROTEIN NARL-RELATED"/>
    <property type="match status" value="1"/>
</dbReference>
<evidence type="ECO:0000313" key="8">
    <source>
        <dbReference type="EMBL" id="GAA4630972.1"/>
    </source>
</evidence>
<dbReference type="PRINTS" id="PR00038">
    <property type="entry name" value="HTHLUXR"/>
</dbReference>
<evidence type="ECO:0000256" key="3">
    <source>
        <dbReference type="ARBA" id="ARBA00023125"/>
    </source>
</evidence>
<dbReference type="Pfam" id="PF00196">
    <property type="entry name" value="GerE"/>
    <property type="match status" value="1"/>
</dbReference>
<dbReference type="PANTHER" id="PTHR43214">
    <property type="entry name" value="TWO-COMPONENT RESPONSE REGULATOR"/>
    <property type="match status" value="1"/>
</dbReference>
<protein>
    <submittedName>
        <fullName evidence="8">Response regulator transcription factor</fullName>
    </submittedName>
</protein>
<evidence type="ECO:0000259" key="7">
    <source>
        <dbReference type="PROSITE" id="PS50110"/>
    </source>
</evidence>
<dbReference type="Proteomes" id="UP001501442">
    <property type="component" value="Unassembled WGS sequence"/>
</dbReference>
<organism evidence="8 9">
    <name type="scientific">Actinoallomurus vinaceus</name>
    <dbReference type="NCBI Taxonomy" id="1080074"/>
    <lineage>
        <taxon>Bacteria</taxon>
        <taxon>Bacillati</taxon>
        <taxon>Actinomycetota</taxon>
        <taxon>Actinomycetes</taxon>
        <taxon>Streptosporangiales</taxon>
        <taxon>Thermomonosporaceae</taxon>
        <taxon>Actinoallomurus</taxon>
    </lineage>
</organism>